<accession>A0ABV7PHY1</accession>
<comment type="caution">
    <text evidence="3">The sequence shown here is derived from an EMBL/GenBank/DDBJ whole genome shotgun (WGS) entry which is preliminary data.</text>
</comment>
<feature type="chain" id="PRO_5047499633" description="DUF2946 domain-containing protein" evidence="2">
    <location>
        <begin position="22"/>
        <end position="156"/>
    </location>
</feature>
<dbReference type="EMBL" id="JBHRVV010000001">
    <property type="protein sequence ID" value="MFC3457783.1"/>
    <property type="molecule type" value="Genomic_DNA"/>
</dbReference>
<feature type="signal peptide" evidence="2">
    <location>
        <begin position="1"/>
        <end position="21"/>
    </location>
</feature>
<proteinExistence type="predicted"/>
<keyword evidence="4" id="KW-1185">Reference proteome</keyword>
<dbReference type="Proteomes" id="UP001595665">
    <property type="component" value="Unassembled WGS sequence"/>
</dbReference>
<name>A0ABV7PHY1_9BURK</name>
<feature type="compositionally biased region" description="Low complexity" evidence="1">
    <location>
        <begin position="34"/>
        <end position="61"/>
    </location>
</feature>
<evidence type="ECO:0000256" key="2">
    <source>
        <dbReference type="SAM" id="SignalP"/>
    </source>
</evidence>
<sequence length="156" mass="15567">MNRLLTTLLIWLLMAALPLHAAAVSINMSCAPVPQQAGGQPGAHGPHGAHAASAAPASSTDSHARHDAHAGHHGSAVHPDAGASDTGGLDEASQAKVGKLSHSSCSACSAFCAGAVAPPSFSLSLPFLDGSEAVRVPPADLVAGFIPDGLQRPPRQ</sequence>
<evidence type="ECO:0008006" key="5">
    <source>
        <dbReference type="Google" id="ProtNLM"/>
    </source>
</evidence>
<evidence type="ECO:0000256" key="1">
    <source>
        <dbReference type="SAM" id="MobiDB-lite"/>
    </source>
</evidence>
<evidence type="ECO:0000313" key="3">
    <source>
        <dbReference type="EMBL" id="MFC3457783.1"/>
    </source>
</evidence>
<reference evidence="4" key="1">
    <citation type="journal article" date="2019" name="Int. J. Syst. Evol. Microbiol.">
        <title>The Global Catalogue of Microorganisms (GCM) 10K type strain sequencing project: providing services to taxonomists for standard genome sequencing and annotation.</title>
        <authorList>
            <consortium name="The Broad Institute Genomics Platform"/>
            <consortium name="The Broad Institute Genome Sequencing Center for Infectious Disease"/>
            <person name="Wu L."/>
            <person name="Ma J."/>
        </authorList>
    </citation>
    <scope>NUCLEOTIDE SEQUENCE [LARGE SCALE GENOMIC DNA]</scope>
    <source>
        <strain evidence="4">CCM 7480</strain>
    </source>
</reference>
<dbReference type="RefSeq" id="WP_312551128.1">
    <property type="nucleotide sequence ID" value="NZ_JBHRVV010000001.1"/>
</dbReference>
<feature type="region of interest" description="Disordered" evidence="1">
    <location>
        <begin position="34"/>
        <end position="90"/>
    </location>
</feature>
<keyword evidence="2" id="KW-0732">Signal</keyword>
<gene>
    <name evidence="3" type="ORF">ACFOPH_05935</name>
</gene>
<evidence type="ECO:0000313" key="4">
    <source>
        <dbReference type="Proteomes" id="UP001595665"/>
    </source>
</evidence>
<protein>
    <recommendedName>
        <fullName evidence="5">DUF2946 domain-containing protein</fullName>
    </recommendedName>
</protein>
<organism evidence="3 4">
    <name type="scientific">Massilia haematophila</name>
    <dbReference type="NCBI Taxonomy" id="457923"/>
    <lineage>
        <taxon>Bacteria</taxon>
        <taxon>Pseudomonadati</taxon>
        <taxon>Pseudomonadota</taxon>
        <taxon>Betaproteobacteria</taxon>
        <taxon>Burkholderiales</taxon>
        <taxon>Oxalobacteraceae</taxon>
        <taxon>Telluria group</taxon>
        <taxon>Massilia</taxon>
    </lineage>
</organism>